<dbReference type="AlphaFoldDB" id="A0ABD0YP44"/>
<dbReference type="InterPro" id="IPR026794">
    <property type="entry name" value="ADISSP"/>
</dbReference>
<feature type="region of interest" description="Disordered" evidence="3">
    <location>
        <begin position="95"/>
        <end position="116"/>
    </location>
</feature>
<evidence type="ECO:0000256" key="2">
    <source>
        <dbReference type="ARBA" id="ARBA00035300"/>
    </source>
</evidence>
<comment type="similarity">
    <text evidence="1">Belongs to the ADISSP family.</text>
</comment>
<evidence type="ECO:0000256" key="3">
    <source>
        <dbReference type="SAM" id="MobiDB-lite"/>
    </source>
</evidence>
<evidence type="ECO:0000256" key="1">
    <source>
        <dbReference type="ARBA" id="ARBA00035018"/>
    </source>
</evidence>
<proteinExistence type="inferred from homology"/>
<keyword evidence="5" id="KW-1185">Reference proteome</keyword>
<dbReference type="PANTHER" id="PTHR13287">
    <property type="entry name" value="ADIPOSE-SECRETED SIGNALING PROTEIN"/>
    <property type="match status" value="1"/>
</dbReference>
<reference evidence="4 5" key="1">
    <citation type="submission" date="2024-07" db="EMBL/GenBank/DDBJ databases">
        <title>Chromosome-level genome assembly of the water stick insect Ranatra chinensis (Heteroptera: Nepidae).</title>
        <authorList>
            <person name="Liu X."/>
        </authorList>
    </citation>
    <scope>NUCLEOTIDE SEQUENCE [LARGE SCALE GENOMIC DNA]</scope>
    <source>
        <strain evidence="4">Cailab_2021Rc</strain>
        <tissue evidence="4">Muscle</tissue>
    </source>
</reference>
<protein>
    <recommendedName>
        <fullName evidence="2">Adipose-secreted signaling protein</fullName>
    </recommendedName>
</protein>
<dbReference type="Pfam" id="PF15006">
    <property type="entry name" value="DUF4517"/>
    <property type="match status" value="1"/>
</dbReference>
<sequence length="198" mass="21452">MAISRNRCGPTSSEQETTDCGTHKVHFIVENVGYHGEGQDIAVAQRTTTEGKLRVHAGYLQARHRYKVTFLLPAKEVEAARPVVERAVGEVQPPATTHTGVLKGHHGSHHGSHHEMMRNASATKAGPDGSLQATVMVLTGDDRNFLEEVLVQAPDRSYVVPVEVEALVFGKHEGTPTLSPGVKCIGHETDPHEDEDSS</sequence>
<dbReference type="PANTHER" id="PTHR13287:SF2">
    <property type="entry name" value="ADIPOSE-SECRETED SIGNALING PROTEIN"/>
    <property type="match status" value="1"/>
</dbReference>
<dbReference type="EMBL" id="JBFDAA010000013">
    <property type="protein sequence ID" value="KAL1122923.1"/>
    <property type="molecule type" value="Genomic_DNA"/>
</dbReference>
<accession>A0ABD0YP44</accession>
<comment type="caution">
    <text evidence="4">The sequence shown here is derived from an EMBL/GenBank/DDBJ whole genome shotgun (WGS) entry which is preliminary data.</text>
</comment>
<organism evidence="4 5">
    <name type="scientific">Ranatra chinensis</name>
    <dbReference type="NCBI Taxonomy" id="642074"/>
    <lineage>
        <taxon>Eukaryota</taxon>
        <taxon>Metazoa</taxon>
        <taxon>Ecdysozoa</taxon>
        <taxon>Arthropoda</taxon>
        <taxon>Hexapoda</taxon>
        <taxon>Insecta</taxon>
        <taxon>Pterygota</taxon>
        <taxon>Neoptera</taxon>
        <taxon>Paraneoptera</taxon>
        <taxon>Hemiptera</taxon>
        <taxon>Heteroptera</taxon>
        <taxon>Panheteroptera</taxon>
        <taxon>Nepomorpha</taxon>
        <taxon>Nepidae</taxon>
        <taxon>Ranatrinae</taxon>
        <taxon>Ranatra</taxon>
    </lineage>
</organism>
<evidence type="ECO:0000313" key="4">
    <source>
        <dbReference type="EMBL" id="KAL1122923.1"/>
    </source>
</evidence>
<feature type="compositionally biased region" description="Basic residues" evidence="3">
    <location>
        <begin position="103"/>
        <end position="112"/>
    </location>
</feature>
<gene>
    <name evidence="4" type="ORF">AAG570_003248</name>
</gene>
<evidence type="ECO:0000313" key="5">
    <source>
        <dbReference type="Proteomes" id="UP001558652"/>
    </source>
</evidence>
<dbReference type="Proteomes" id="UP001558652">
    <property type="component" value="Unassembled WGS sequence"/>
</dbReference>
<name>A0ABD0YP44_9HEMI</name>